<dbReference type="SUPFAM" id="SSF50129">
    <property type="entry name" value="GroES-like"/>
    <property type="match status" value="1"/>
</dbReference>
<feature type="domain" description="Enoyl reductase (ER)" evidence="1">
    <location>
        <begin position="12"/>
        <end position="330"/>
    </location>
</feature>
<dbReference type="SUPFAM" id="SSF51735">
    <property type="entry name" value="NAD(P)-binding Rossmann-fold domains"/>
    <property type="match status" value="1"/>
</dbReference>
<dbReference type="Gene3D" id="3.40.50.720">
    <property type="entry name" value="NAD(P)-binding Rossmann-like Domain"/>
    <property type="match status" value="1"/>
</dbReference>
<accession>A0A6L6JDZ0</accession>
<dbReference type="Proteomes" id="UP000478183">
    <property type="component" value="Unassembled WGS sequence"/>
</dbReference>
<reference evidence="2 3" key="1">
    <citation type="submission" date="2019-11" db="EMBL/GenBank/DDBJ databases">
        <authorList>
            <person name="Dong K."/>
        </authorList>
    </citation>
    <scope>NUCLEOTIDE SEQUENCE [LARGE SCALE GENOMIC DNA]</scope>
    <source>
        <strain evidence="2 3">NBRC 111993</strain>
    </source>
</reference>
<evidence type="ECO:0000313" key="3">
    <source>
        <dbReference type="Proteomes" id="UP000478183"/>
    </source>
</evidence>
<gene>
    <name evidence="2" type="ORF">GL286_21165</name>
</gene>
<dbReference type="Pfam" id="PF08240">
    <property type="entry name" value="ADH_N"/>
    <property type="match status" value="1"/>
</dbReference>
<dbReference type="CDD" id="cd05289">
    <property type="entry name" value="MDR_like_2"/>
    <property type="match status" value="1"/>
</dbReference>
<dbReference type="InterPro" id="IPR013154">
    <property type="entry name" value="ADH-like_N"/>
</dbReference>
<dbReference type="PANTHER" id="PTHR11695">
    <property type="entry name" value="ALCOHOL DEHYDROGENASE RELATED"/>
    <property type="match status" value="1"/>
</dbReference>
<dbReference type="InterPro" id="IPR050700">
    <property type="entry name" value="YIM1/Zinc_Alcohol_DH_Fams"/>
</dbReference>
<dbReference type="GO" id="GO:0016491">
    <property type="term" value="F:oxidoreductase activity"/>
    <property type="evidence" value="ECO:0007669"/>
    <property type="project" value="InterPro"/>
</dbReference>
<dbReference type="PANTHER" id="PTHR11695:SF294">
    <property type="entry name" value="RETICULON-4-INTERACTING PROTEIN 1, MITOCHONDRIAL"/>
    <property type="match status" value="1"/>
</dbReference>
<dbReference type="InterPro" id="IPR036291">
    <property type="entry name" value="NAD(P)-bd_dom_sf"/>
</dbReference>
<dbReference type="InterPro" id="IPR011032">
    <property type="entry name" value="GroES-like_sf"/>
</dbReference>
<dbReference type="AlphaFoldDB" id="A0A6L6JDZ0"/>
<sequence>MKAWLLDRYGKGQSLRMGELPDPVPGPYDVLVRVHTAGLNPLDLKLRDGAFKPILPYKPPLILGHDLAGEVVAVGAEVAGWQIGDRVMARVRDGRIGTLAELIAVDAADLALMPVGLTMAEAASLPLVSLTAWQVLVELGQIGPGTKVLIHAGTGGVGSMAIQLAKHLGAHVATTASARNADLLRDLGADQVIDYRTEDFASMLSGYDLVLCSLEGEVLTKSVGVLKPGGKLISISGPPTPEFAKVAGLNPILGLIFRLISRGIRRRAKAAGVSYHFHFMRADGGQLSQIARLVAAGGLRPVLDRTFPFAETNDALAYLETGRAKGKVVVTMSANSKE</sequence>
<proteinExistence type="predicted"/>
<keyword evidence="3" id="KW-1185">Reference proteome</keyword>
<dbReference type="Pfam" id="PF13602">
    <property type="entry name" value="ADH_zinc_N_2"/>
    <property type="match status" value="1"/>
</dbReference>
<dbReference type="InterPro" id="IPR020843">
    <property type="entry name" value="ER"/>
</dbReference>
<protein>
    <submittedName>
        <fullName evidence="2">Zinc-binding dehydrogenase</fullName>
    </submittedName>
</protein>
<dbReference type="SMART" id="SM00829">
    <property type="entry name" value="PKS_ER"/>
    <property type="match status" value="1"/>
</dbReference>
<evidence type="ECO:0000259" key="1">
    <source>
        <dbReference type="SMART" id="SM00829"/>
    </source>
</evidence>
<organism evidence="2 3">
    <name type="scientific">Paracoccus aestuariivivens</name>
    <dbReference type="NCBI Taxonomy" id="1820333"/>
    <lineage>
        <taxon>Bacteria</taxon>
        <taxon>Pseudomonadati</taxon>
        <taxon>Pseudomonadota</taxon>
        <taxon>Alphaproteobacteria</taxon>
        <taxon>Rhodobacterales</taxon>
        <taxon>Paracoccaceae</taxon>
        <taxon>Paracoccus</taxon>
    </lineage>
</organism>
<dbReference type="Gene3D" id="3.90.180.10">
    <property type="entry name" value="Medium-chain alcohol dehydrogenases, catalytic domain"/>
    <property type="match status" value="1"/>
</dbReference>
<name>A0A6L6JDZ0_9RHOB</name>
<evidence type="ECO:0000313" key="2">
    <source>
        <dbReference type="EMBL" id="MTH80210.1"/>
    </source>
</evidence>
<comment type="caution">
    <text evidence="2">The sequence shown here is derived from an EMBL/GenBank/DDBJ whole genome shotgun (WGS) entry which is preliminary data.</text>
</comment>
<dbReference type="EMBL" id="WMIE01000032">
    <property type="protein sequence ID" value="MTH80210.1"/>
    <property type="molecule type" value="Genomic_DNA"/>
</dbReference>
<dbReference type="OrthoDB" id="9805883at2"/>